<keyword evidence="6 7" id="KW-0472">Membrane</keyword>
<dbReference type="AlphaFoldDB" id="S1P5Z3"/>
<keyword evidence="5 7" id="KW-1133">Transmembrane helix</keyword>
<feature type="transmembrane region" description="Helical" evidence="7">
    <location>
        <begin position="120"/>
        <end position="139"/>
    </location>
</feature>
<organism evidence="9 10">
    <name type="scientific">Enterococcus columbae DSM 7374 = ATCC 51263</name>
    <dbReference type="NCBI Taxonomy" id="1121865"/>
    <lineage>
        <taxon>Bacteria</taxon>
        <taxon>Bacillati</taxon>
        <taxon>Bacillota</taxon>
        <taxon>Bacilli</taxon>
        <taxon>Lactobacillales</taxon>
        <taxon>Enterococcaceae</taxon>
        <taxon>Enterococcus</taxon>
    </lineage>
</organism>
<accession>S1P5Z3</accession>
<dbReference type="InterPro" id="IPR051258">
    <property type="entry name" value="Diverse_Substrate_Transporter"/>
</dbReference>
<reference evidence="9 10" key="1">
    <citation type="submission" date="2013-03" db="EMBL/GenBank/DDBJ databases">
        <title>The Genome Sequence of Enterococcus columbae ATCC_51263 (PacBio/Illumina hybrid assembly).</title>
        <authorList>
            <consortium name="The Broad Institute Genomics Platform"/>
            <consortium name="The Broad Institute Genome Sequencing Center for Infectious Disease"/>
            <person name="Earl A."/>
            <person name="Russ C."/>
            <person name="Gilmore M."/>
            <person name="Surin D."/>
            <person name="Walker B."/>
            <person name="Young S."/>
            <person name="Zeng Q."/>
            <person name="Gargeya S."/>
            <person name="Fitzgerald M."/>
            <person name="Haas B."/>
            <person name="Abouelleil A."/>
            <person name="Allen A.W."/>
            <person name="Alvarado L."/>
            <person name="Arachchi H.M."/>
            <person name="Berlin A.M."/>
            <person name="Chapman S.B."/>
            <person name="Gainer-Dewar J."/>
            <person name="Goldberg J."/>
            <person name="Griggs A."/>
            <person name="Gujja S."/>
            <person name="Hansen M."/>
            <person name="Howarth C."/>
            <person name="Imamovic A."/>
            <person name="Ireland A."/>
            <person name="Larimer J."/>
            <person name="McCowan C."/>
            <person name="Murphy C."/>
            <person name="Pearson M."/>
            <person name="Poon T.W."/>
            <person name="Priest M."/>
            <person name="Roberts A."/>
            <person name="Saif S."/>
            <person name="Shea T."/>
            <person name="Sisk P."/>
            <person name="Sykes S."/>
            <person name="Wortman J."/>
            <person name="Nusbaum C."/>
            <person name="Birren B."/>
        </authorList>
    </citation>
    <scope>NUCLEOTIDE SEQUENCE [LARGE SCALE GENOMIC DNA]</scope>
    <source>
        <strain evidence="9 10">ATCC 51263</strain>
    </source>
</reference>
<dbReference type="EMBL" id="ASWJ01000001">
    <property type="protein sequence ID" value="EOW87791.1"/>
    <property type="molecule type" value="Genomic_DNA"/>
</dbReference>
<dbReference type="RefSeq" id="WP_016184294.1">
    <property type="nucleotide sequence ID" value="NZ_JXKI01000019.1"/>
</dbReference>
<feature type="domain" description="EamA" evidence="8">
    <location>
        <begin position="147"/>
        <end position="282"/>
    </location>
</feature>
<feature type="domain" description="EamA" evidence="8">
    <location>
        <begin position="5"/>
        <end position="136"/>
    </location>
</feature>
<dbReference type="STRING" id="1121865.OMW_02198"/>
<evidence type="ECO:0000259" key="8">
    <source>
        <dbReference type="Pfam" id="PF00892"/>
    </source>
</evidence>
<evidence type="ECO:0000256" key="5">
    <source>
        <dbReference type="ARBA" id="ARBA00022989"/>
    </source>
</evidence>
<dbReference type="PATRIC" id="fig|1121865.3.peg.2142"/>
<keyword evidence="3" id="KW-1003">Cell membrane</keyword>
<feature type="transmembrane region" description="Helical" evidence="7">
    <location>
        <begin position="267"/>
        <end position="286"/>
    </location>
</feature>
<feature type="transmembrane region" description="Helical" evidence="7">
    <location>
        <begin position="151"/>
        <end position="168"/>
    </location>
</feature>
<dbReference type="GO" id="GO:0005886">
    <property type="term" value="C:plasma membrane"/>
    <property type="evidence" value="ECO:0007669"/>
    <property type="project" value="UniProtKB-SubCell"/>
</dbReference>
<feature type="transmembrane region" description="Helical" evidence="7">
    <location>
        <begin position="210"/>
        <end position="231"/>
    </location>
</feature>
<gene>
    <name evidence="9" type="ORF">I568_00077</name>
</gene>
<dbReference type="InterPro" id="IPR000620">
    <property type="entry name" value="EamA_dom"/>
</dbReference>
<feature type="transmembrane region" description="Helical" evidence="7">
    <location>
        <begin position="94"/>
        <end position="113"/>
    </location>
</feature>
<evidence type="ECO:0000256" key="3">
    <source>
        <dbReference type="ARBA" id="ARBA00022475"/>
    </source>
</evidence>
<protein>
    <recommendedName>
        <fullName evidence="8">EamA domain-containing protein</fullName>
    </recommendedName>
</protein>
<evidence type="ECO:0000256" key="7">
    <source>
        <dbReference type="SAM" id="Phobius"/>
    </source>
</evidence>
<keyword evidence="4 7" id="KW-0812">Transmembrane</keyword>
<evidence type="ECO:0000313" key="10">
    <source>
        <dbReference type="Proteomes" id="UP000014113"/>
    </source>
</evidence>
<sequence>MTKTKANFLLLTAAMIWGAGFIFSKQATDAQIPAGLINGFRGLIFALFTLMIFYKEVRQLKLADWKIGLTAGTINFLGYQVQTIGLKETTPANSAFLTATYILMIPLIGWLIFKKVPSKQLILPIILSLVGMLFLTGFLQTGFHLQRGDALTLLCALIYAVQIIYFGISAKLLHPWRLSFMLAICQSSMGFIWSLLFEHAQFSQANFAKGWLPIVFLGIFSSFIGQSLQLLGQRYTDESTAGLILMNEALFGSLLSVLFGFEPFSLHLLFGGIMIMLAILLTQLQANKQSS</sequence>
<dbReference type="PANTHER" id="PTHR42920:SF5">
    <property type="entry name" value="EAMA DOMAIN-CONTAINING PROTEIN"/>
    <property type="match status" value="1"/>
</dbReference>
<evidence type="ECO:0000256" key="4">
    <source>
        <dbReference type="ARBA" id="ARBA00022692"/>
    </source>
</evidence>
<keyword evidence="10" id="KW-1185">Reference proteome</keyword>
<dbReference type="eggNOG" id="COG0697">
    <property type="taxonomic scope" value="Bacteria"/>
</dbReference>
<evidence type="ECO:0000256" key="6">
    <source>
        <dbReference type="ARBA" id="ARBA00023136"/>
    </source>
</evidence>
<evidence type="ECO:0000256" key="1">
    <source>
        <dbReference type="ARBA" id="ARBA00004651"/>
    </source>
</evidence>
<comment type="subcellular location">
    <subcellularLocation>
        <location evidence="1">Cell membrane</location>
        <topology evidence="1">Multi-pass membrane protein</topology>
    </subcellularLocation>
</comment>
<dbReference type="InterPro" id="IPR037185">
    <property type="entry name" value="EmrE-like"/>
</dbReference>
<name>S1P5Z3_9ENTE</name>
<dbReference type="Pfam" id="PF00892">
    <property type="entry name" value="EamA"/>
    <property type="match status" value="2"/>
</dbReference>
<dbReference type="PANTHER" id="PTHR42920">
    <property type="entry name" value="OS03G0707200 PROTEIN-RELATED"/>
    <property type="match status" value="1"/>
</dbReference>
<feature type="transmembrane region" description="Helical" evidence="7">
    <location>
        <begin position="180"/>
        <end position="198"/>
    </location>
</feature>
<feature type="transmembrane region" description="Helical" evidence="7">
    <location>
        <begin position="34"/>
        <end position="53"/>
    </location>
</feature>
<dbReference type="Proteomes" id="UP000014113">
    <property type="component" value="Unassembled WGS sequence"/>
</dbReference>
<proteinExistence type="inferred from homology"/>
<dbReference type="SUPFAM" id="SSF103481">
    <property type="entry name" value="Multidrug resistance efflux transporter EmrE"/>
    <property type="match status" value="2"/>
</dbReference>
<evidence type="ECO:0000256" key="2">
    <source>
        <dbReference type="ARBA" id="ARBA00007362"/>
    </source>
</evidence>
<comment type="caution">
    <text evidence="9">The sequence shown here is derived from an EMBL/GenBank/DDBJ whole genome shotgun (WGS) entry which is preliminary data.</text>
</comment>
<dbReference type="OrthoDB" id="9804865at2"/>
<evidence type="ECO:0000313" key="9">
    <source>
        <dbReference type="EMBL" id="EOW87791.1"/>
    </source>
</evidence>
<comment type="similarity">
    <text evidence="2">Belongs to the EamA transporter family.</text>
</comment>